<accession>A0A6A0AKK9</accession>
<protein>
    <submittedName>
        <fullName evidence="2">Uncharacterized protein</fullName>
    </submittedName>
</protein>
<evidence type="ECO:0000256" key="1">
    <source>
        <dbReference type="SAM" id="SignalP"/>
    </source>
</evidence>
<keyword evidence="1" id="KW-0732">Signal</keyword>
<sequence length="60" mass="6972">MRTDCALLWWALLLGLAGRSSPAFTWERECVPYIRQLDIHCRSEIDQALAKLSLPVNRTW</sequence>
<organism evidence="2 3">
    <name type="scientific">Haematococcus lacustris</name>
    <name type="common">Green alga</name>
    <name type="synonym">Haematococcus pluvialis</name>
    <dbReference type="NCBI Taxonomy" id="44745"/>
    <lineage>
        <taxon>Eukaryota</taxon>
        <taxon>Viridiplantae</taxon>
        <taxon>Chlorophyta</taxon>
        <taxon>core chlorophytes</taxon>
        <taxon>Chlorophyceae</taxon>
        <taxon>CS clade</taxon>
        <taxon>Chlamydomonadales</taxon>
        <taxon>Haematococcaceae</taxon>
        <taxon>Haematococcus</taxon>
    </lineage>
</organism>
<evidence type="ECO:0000313" key="3">
    <source>
        <dbReference type="Proteomes" id="UP000485058"/>
    </source>
</evidence>
<evidence type="ECO:0000313" key="2">
    <source>
        <dbReference type="EMBL" id="GFH33386.1"/>
    </source>
</evidence>
<reference evidence="2 3" key="1">
    <citation type="submission" date="2020-02" db="EMBL/GenBank/DDBJ databases">
        <title>Draft genome sequence of Haematococcus lacustris strain NIES-144.</title>
        <authorList>
            <person name="Morimoto D."/>
            <person name="Nakagawa S."/>
            <person name="Yoshida T."/>
            <person name="Sawayama S."/>
        </authorList>
    </citation>
    <scope>NUCLEOTIDE SEQUENCE [LARGE SCALE GENOMIC DNA]</scope>
    <source>
        <strain evidence="2 3">NIES-144</strain>
    </source>
</reference>
<comment type="caution">
    <text evidence="2">The sequence shown here is derived from an EMBL/GenBank/DDBJ whole genome shotgun (WGS) entry which is preliminary data.</text>
</comment>
<feature type="non-terminal residue" evidence="2">
    <location>
        <position position="60"/>
    </location>
</feature>
<dbReference type="Proteomes" id="UP000485058">
    <property type="component" value="Unassembled WGS sequence"/>
</dbReference>
<name>A0A6A0AKK9_HAELA</name>
<keyword evidence="3" id="KW-1185">Reference proteome</keyword>
<feature type="signal peptide" evidence="1">
    <location>
        <begin position="1"/>
        <end position="22"/>
    </location>
</feature>
<feature type="non-terminal residue" evidence="2">
    <location>
        <position position="1"/>
    </location>
</feature>
<proteinExistence type="predicted"/>
<feature type="chain" id="PRO_5025358588" evidence="1">
    <location>
        <begin position="23"/>
        <end position="60"/>
    </location>
</feature>
<dbReference type="AlphaFoldDB" id="A0A6A0AKK9"/>
<dbReference type="EMBL" id="BLLF01008453">
    <property type="protein sequence ID" value="GFH33386.1"/>
    <property type="molecule type" value="Genomic_DNA"/>
</dbReference>
<gene>
    <name evidence="2" type="ORF">HaLaN_32753</name>
</gene>